<evidence type="ECO:0000256" key="8">
    <source>
        <dbReference type="RuleBase" id="RU004549"/>
    </source>
</evidence>
<dbReference type="RefSeq" id="XP_031373619.1">
    <property type="nucleotide sequence ID" value="XM_031517759.1"/>
</dbReference>
<keyword evidence="6 8" id="KW-0539">Nucleus</keyword>
<dbReference type="InterPro" id="IPR053793">
    <property type="entry name" value="PB1-like"/>
</dbReference>
<keyword evidence="4 8" id="KW-0805">Transcription regulation</keyword>
<dbReference type="GO" id="GO:0009734">
    <property type="term" value="P:auxin-activated signaling pathway"/>
    <property type="evidence" value="ECO:0007669"/>
    <property type="project" value="UniProtKB-UniRule"/>
</dbReference>
<feature type="compositionally biased region" description="Polar residues" evidence="9">
    <location>
        <begin position="115"/>
        <end position="134"/>
    </location>
</feature>
<evidence type="ECO:0000256" key="5">
    <source>
        <dbReference type="ARBA" id="ARBA00023163"/>
    </source>
</evidence>
<keyword evidence="3 8" id="KW-0678">Repressor</keyword>
<evidence type="ECO:0000256" key="2">
    <source>
        <dbReference type="ARBA" id="ARBA00006728"/>
    </source>
</evidence>
<feature type="compositionally biased region" description="Low complexity" evidence="9">
    <location>
        <begin position="1"/>
        <end position="13"/>
    </location>
</feature>
<reference evidence="12" key="2">
    <citation type="submission" date="2025-08" db="UniProtKB">
        <authorList>
            <consortium name="RefSeq"/>
        </authorList>
    </citation>
    <scope>IDENTIFICATION</scope>
    <source>
        <tissue evidence="12">Leaf</tissue>
    </source>
</reference>
<evidence type="ECO:0000256" key="4">
    <source>
        <dbReference type="ARBA" id="ARBA00023015"/>
    </source>
</evidence>
<dbReference type="InterPro" id="IPR003311">
    <property type="entry name" value="AUX_IAA"/>
</dbReference>
<dbReference type="GO" id="GO:0005634">
    <property type="term" value="C:nucleus"/>
    <property type="evidence" value="ECO:0007669"/>
    <property type="project" value="UniProtKB-SubCell"/>
</dbReference>
<name>A0A6P8BTG1_PUNGR</name>
<dbReference type="GO" id="GO:0006355">
    <property type="term" value="P:regulation of DNA-templated transcription"/>
    <property type="evidence" value="ECO:0007669"/>
    <property type="project" value="InterPro"/>
</dbReference>
<dbReference type="SUPFAM" id="SSF54277">
    <property type="entry name" value="CAD &amp; PB1 domains"/>
    <property type="match status" value="1"/>
</dbReference>
<dbReference type="InterPro" id="IPR033389">
    <property type="entry name" value="AUX/IAA_dom"/>
</dbReference>
<feature type="region of interest" description="Disordered" evidence="9">
    <location>
        <begin position="113"/>
        <end position="134"/>
    </location>
</feature>
<evidence type="ECO:0000256" key="1">
    <source>
        <dbReference type="ARBA" id="ARBA00004123"/>
    </source>
</evidence>
<evidence type="ECO:0000256" key="9">
    <source>
        <dbReference type="SAM" id="MobiDB-lite"/>
    </source>
</evidence>
<organism evidence="11 12">
    <name type="scientific">Punica granatum</name>
    <name type="common">Pomegranate</name>
    <dbReference type="NCBI Taxonomy" id="22663"/>
    <lineage>
        <taxon>Eukaryota</taxon>
        <taxon>Viridiplantae</taxon>
        <taxon>Streptophyta</taxon>
        <taxon>Embryophyta</taxon>
        <taxon>Tracheophyta</taxon>
        <taxon>Spermatophyta</taxon>
        <taxon>Magnoliopsida</taxon>
        <taxon>eudicotyledons</taxon>
        <taxon>Gunneridae</taxon>
        <taxon>Pentapetalae</taxon>
        <taxon>rosids</taxon>
        <taxon>malvids</taxon>
        <taxon>Myrtales</taxon>
        <taxon>Lythraceae</taxon>
        <taxon>Punica</taxon>
    </lineage>
</organism>
<evidence type="ECO:0000259" key="10">
    <source>
        <dbReference type="PROSITE" id="PS51745"/>
    </source>
</evidence>
<dbReference type="PANTHER" id="PTHR31734">
    <property type="entry name" value="AUXIN-RESPONSIVE PROTEIN IAA17"/>
    <property type="match status" value="1"/>
</dbReference>
<comment type="subcellular location">
    <subcellularLocation>
        <location evidence="1 8">Nucleus</location>
    </subcellularLocation>
</comment>
<dbReference type="FunFam" id="3.10.20.90:FF:000078">
    <property type="entry name" value="Auxin-responsive protein"/>
    <property type="match status" value="1"/>
</dbReference>
<dbReference type="Pfam" id="PF02309">
    <property type="entry name" value="AUX_IAA"/>
    <property type="match status" value="1"/>
</dbReference>
<gene>
    <name evidence="12" type="primary">LOC116188414</name>
</gene>
<dbReference type="GeneID" id="116188414"/>
<protein>
    <recommendedName>
        <fullName evidence="8">Auxin-responsive protein</fullName>
    </recommendedName>
</protein>
<keyword evidence="7 8" id="KW-0927">Auxin signaling pathway</keyword>
<dbReference type="Proteomes" id="UP000515151">
    <property type="component" value="Chromosome 8"/>
</dbReference>
<comment type="subunit">
    <text evidence="8">Homodimers and heterodimers.</text>
</comment>
<evidence type="ECO:0000256" key="3">
    <source>
        <dbReference type="ARBA" id="ARBA00022491"/>
    </source>
</evidence>
<keyword evidence="5 8" id="KW-0804">Transcription</keyword>
<feature type="region of interest" description="Disordered" evidence="9">
    <location>
        <begin position="1"/>
        <end position="31"/>
    </location>
</feature>
<evidence type="ECO:0000256" key="7">
    <source>
        <dbReference type="ARBA" id="ARBA00023294"/>
    </source>
</evidence>
<dbReference type="PROSITE" id="PS51745">
    <property type="entry name" value="PB1"/>
    <property type="match status" value="1"/>
</dbReference>
<evidence type="ECO:0000256" key="6">
    <source>
        <dbReference type="ARBA" id="ARBA00023242"/>
    </source>
</evidence>
<dbReference type="AlphaFoldDB" id="A0A6P8BTG1"/>
<evidence type="ECO:0000313" key="11">
    <source>
        <dbReference type="Proteomes" id="UP000515151"/>
    </source>
</evidence>
<sequence>MQSDSGSGSASTVSREDNLALSSEDSSSTPDDCGLGLSLGLFLGIGNGATMQRPGPKILTAYDLPGALCSSSASSTLSRVNGIAGSKRTADSVSPSNASSQVVGWPPIRAYRMNSLANPGKSPSNKESNSTVGKDNTKSIAQQMKNCGNGRDSNPKQGLLSKSSYVKVNMDGVPIGRKVDLSVHDCYEKLAHTLDKMFDASIATANSTQCPSLLGAPRSSKLLDGSSGYVLTYEDKEGDWMLVGDVPWGMFLTSVRRLRIMRTAEAKGIST</sequence>
<accession>A0A6P8BTG1</accession>
<comment type="function">
    <text evidence="8">Aux/IAA proteins are short-lived transcriptional factors that function as repressors of early auxin response genes at low auxin concentrations.</text>
</comment>
<proteinExistence type="inferred from homology"/>
<keyword evidence="11" id="KW-1185">Reference proteome</keyword>
<dbReference type="Gene3D" id="3.10.20.90">
    <property type="entry name" value="Phosphatidylinositol 3-kinase Catalytic Subunit, Chain A, domain 1"/>
    <property type="match status" value="1"/>
</dbReference>
<dbReference type="OrthoDB" id="773336at2759"/>
<reference evidence="11" key="1">
    <citation type="journal article" date="2020" name="Plant Biotechnol. J.">
        <title>The pomegranate (Punica granatum L.) draft genome dissects genetic divergence between soft- and hard-seeded cultivars.</title>
        <authorList>
            <person name="Luo X."/>
            <person name="Li H."/>
            <person name="Wu Z."/>
            <person name="Yao W."/>
            <person name="Zhao P."/>
            <person name="Cao D."/>
            <person name="Yu H."/>
            <person name="Li K."/>
            <person name="Poudel K."/>
            <person name="Zhao D."/>
            <person name="Zhang F."/>
            <person name="Xia X."/>
            <person name="Chen L."/>
            <person name="Wang Q."/>
            <person name="Jing D."/>
            <person name="Cao S."/>
        </authorList>
    </citation>
    <scope>NUCLEOTIDE SEQUENCE [LARGE SCALE GENOMIC DNA]</scope>
    <source>
        <strain evidence="11">cv. Tunisia</strain>
    </source>
</reference>
<evidence type="ECO:0000313" key="12">
    <source>
        <dbReference type="RefSeq" id="XP_031373619.1"/>
    </source>
</evidence>
<feature type="compositionally biased region" description="Polar residues" evidence="9">
    <location>
        <begin position="20"/>
        <end position="30"/>
    </location>
</feature>
<feature type="domain" description="PB1" evidence="10">
    <location>
        <begin position="163"/>
        <end position="265"/>
    </location>
</feature>
<dbReference type="PANTHER" id="PTHR31734:SF6">
    <property type="entry name" value="AUXIN-RESPONSIVE PROTEIN IAA11"/>
    <property type="match status" value="1"/>
</dbReference>
<comment type="similarity">
    <text evidence="2 8">Belongs to the Aux/IAA family.</text>
</comment>